<dbReference type="InterPro" id="IPR002818">
    <property type="entry name" value="DJ-1/PfpI"/>
</dbReference>
<dbReference type="KEGG" id="gur:Gura_3528"/>
<dbReference type="GO" id="GO:0006355">
    <property type="term" value="P:regulation of DNA-templated transcription"/>
    <property type="evidence" value="ECO:0007669"/>
    <property type="project" value="TreeGrafter"/>
</dbReference>
<feature type="domain" description="DJ-1/PfpI" evidence="1">
    <location>
        <begin position="4"/>
        <end position="169"/>
    </location>
</feature>
<dbReference type="OrthoDB" id="9798003at2"/>
<dbReference type="HOGENOM" id="CLU_000445_44_1_7"/>
<dbReference type="STRING" id="351605.Gura_3528"/>
<evidence type="ECO:0000313" key="2">
    <source>
        <dbReference type="EMBL" id="ABQ27683.1"/>
    </source>
</evidence>
<evidence type="ECO:0000313" key="3">
    <source>
        <dbReference type="Proteomes" id="UP000006695"/>
    </source>
</evidence>
<accession>A5G7B5</accession>
<dbReference type="Gene3D" id="3.40.50.880">
    <property type="match status" value="1"/>
</dbReference>
<organism evidence="2 3">
    <name type="scientific">Geotalea uraniireducens (strain Rf4)</name>
    <name type="common">Geobacter uraniireducens</name>
    <dbReference type="NCBI Taxonomy" id="351605"/>
    <lineage>
        <taxon>Bacteria</taxon>
        <taxon>Pseudomonadati</taxon>
        <taxon>Thermodesulfobacteriota</taxon>
        <taxon>Desulfuromonadia</taxon>
        <taxon>Geobacterales</taxon>
        <taxon>Geobacteraceae</taxon>
        <taxon>Geotalea</taxon>
    </lineage>
</organism>
<reference evidence="2 3" key="1">
    <citation type="submission" date="2007-05" db="EMBL/GenBank/DDBJ databases">
        <title>Complete sequence of Geobacter uraniireducens Rf4.</title>
        <authorList>
            <consortium name="US DOE Joint Genome Institute"/>
            <person name="Copeland A."/>
            <person name="Lucas S."/>
            <person name="Lapidus A."/>
            <person name="Barry K."/>
            <person name="Detter J.C."/>
            <person name="Glavina del Rio T."/>
            <person name="Hammon N."/>
            <person name="Israni S."/>
            <person name="Dalin E."/>
            <person name="Tice H."/>
            <person name="Pitluck S."/>
            <person name="Chertkov O."/>
            <person name="Brettin T."/>
            <person name="Bruce D."/>
            <person name="Han C."/>
            <person name="Schmutz J."/>
            <person name="Larimer F."/>
            <person name="Land M."/>
            <person name="Hauser L."/>
            <person name="Kyrpides N."/>
            <person name="Mikhailova N."/>
            <person name="Shelobolina E."/>
            <person name="Aklujkar M."/>
            <person name="Lovley D."/>
            <person name="Richardson P."/>
        </authorList>
    </citation>
    <scope>NUCLEOTIDE SEQUENCE [LARGE SCALE GENOMIC DNA]</scope>
    <source>
        <strain evidence="2 3">Rf4</strain>
    </source>
</reference>
<gene>
    <name evidence="2" type="ordered locus">Gura_3528</name>
</gene>
<dbReference type="Pfam" id="PF01965">
    <property type="entry name" value="DJ-1_PfpI"/>
    <property type="match status" value="1"/>
</dbReference>
<dbReference type="InterPro" id="IPR052158">
    <property type="entry name" value="INH-QAR"/>
</dbReference>
<dbReference type="Proteomes" id="UP000006695">
    <property type="component" value="Chromosome"/>
</dbReference>
<dbReference type="CDD" id="cd03139">
    <property type="entry name" value="GATase1_PfpI_2"/>
    <property type="match status" value="1"/>
</dbReference>
<keyword evidence="3" id="KW-1185">Reference proteome</keyword>
<dbReference type="SUPFAM" id="SSF52317">
    <property type="entry name" value="Class I glutamine amidotransferase-like"/>
    <property type="match status" value="1"/>
</dbReference>
<dbReference type="EMBL" id="CP000698">
    <property type="protein sequence ID" value="ABQ27683.1"/>
    <property type="molecule type" value="Genomic_DNA"/>
</dbReference>
<proteinExistence type="predicted"/>
<evidence type="ECO:0000259" key="1">
    <source>
        <dbReference type="Pfam" id="PF01965"/>
    </source>
</evidence>
<dbReference type="PANTHER" id="PTHR43130:SF3">
    <property type="entry name" value="HTH-TYPE TRANSCRIPTIONAL REGULATOR RV1931C"/>
    <property type="match status" value="1"/>
</dbReference>
<dbReference type="InterPro" id="IPR029062">
    <property type="entry name" value="Class_I_gatase-like"/>
</dbReference>
<dbReference type="PANTHER" id="PTHR43130">
    <property type="entry name" value="ARAC-FAMILY TRANSCRIPTIONAL REGULATOR"/>
    <property type="match status" value="1"/>
</dbReference>
<dbReference type="AlphaFoldDB" id="A5G7B5"/>
<protein>
    <submittedName>
        <fullName evidence="2">ThiJ/PfpI domain protein</fullName>
    </submittedName>
</protein>
<name>A5G7B5_GEOUR</name>
<dbReference type="RefSeq" id="WP_011940342.1">
    <property type="nucleotide sequence ID" value="NC_009483.1"/>
</dbReference>
<sequence length="198" mass="20922">MALKTAFLIFDGVAELDFVAPKDVFFASRHLGHPDDEVYTVSATEGAVTCLGGLKVIPDYTFATAPRPDILFVPGTADPTPQVKNSQLLEWVKSTSAGCLWTAGVCTGTAILLASGVALGKRVTTHWGAIEEVRRMGGATVLEGVRYVADGNLVTSAGVTAGIDQALWLVGQLYGASHAREVQHLLDYHPAPPYAAEV</sequence>